<dbReference type="InterPro" id="IPR044808">
    <property type="entry name" value="ERF_plant"/>
</dbReference>
<feature type="region of interest" description="Disordered" evidence="6">
    <location>
        <begin position="47"/>
        <end position="91"/>
    </location>
</feature>
<organism evidence="8 9">
    <name type="scientific">Forsythia ovata</name>
    <dbReference type="NCBI Taxonomy" id="205694"/>
    <lineage>
        <taxon>Eukaryota</taxon>
        <taxon>Viridiplantae</taxon>
        <taxon>Streptophyta</taxon>
        <taxon>Embryophyta</taxon>
        <taxon>Tracheophyta</taxon>
        <taxon>Spermatophyta</taxon>
        <taxon>Magnoliopsida</taxon>
        <taxon>eudicotyledons</taxon>
        <taxon>Gunneridae</taxon>
        <taxon>Pentapetalae</taxon>
        <taxon>asterids</taxon>
        <taxon>lamiids</taxon>
        <taxon>Lamiales</taxon>
        <taxon>Oleaceae</taxon>
        <taxon>Forsythieae</taxon>
        <taxon>Forsythia</taxon>
    </lineage>
</organism>
<dbReference type="InterPro" id="IPR036955">
    <property type="entry name" value="AP2/ERF_dom_sf"/>
</dbReference>
<dbReference type="Proteomes" id="UP001604277">
    <property type="component" value="Unassembled WGS sequence"/>
</dbReference>
<keyword evidence="4" id="KW-0804">Transcription</keyword>
<evidence type="ECO:0000256" key="3">
    <source>
        <dbReference type="ARBA" id="ARBA00023125"/>
    </source>
</evidence>
<dbReference type="SMART" id="SM00380">
    <property type="entry name" value="AP2"/>
    <property type="match status" value="1"/>
</dbReference>
<evidence type="ECO:0000256" key="5">
    <source>
        <dbReference type="ARBA" id="ARBA00023242"/>
    </source>
</evidence>
<dbReference type="PANTHER" id="PTHR31190">
    <property type="entry name" value="DNA-BINDING DOMAIN"/>
    <property type="match status" value="1"/>
</dbReference>
<comment type="caution">
    <text evidence="8">The sequence shown here is derived from an EMBL/GenBank/DDBJ whole genome shotgun (WGS) entry which is preliminary data.</text>
</comment>
<evidence type="ECO:0000259" key="7">
    <source>
        <dbReference type="PROSITE" id="PS51032"/>
    </source>
</evidence>
<gene>
    <name evidence="8" type="ORF">Fot_53290</name>
</gene>
<keyword evidence="3" id="KW-0238">DNA-binding</keyword>
<sequence>MESSVFHSLSSELSSDSSFGSSQESYTWDLQNSLPFNENDSEEMLLFGVLAQAADQETSESNSSDQMKEDEVNSTPEAEQKPVKEKSVPRQIRDSTRNGIRVWLGTFDTAEAAALAYDQAAFSMRGEAAILNFSAERVLNSLREMRCCTAEEDDGGSPVMALKRRHSMRRRKKGKGREVKVENVVVFEDLGSDYLEHLLSTN</sequence>
<feature type="compositionally biased region" description="Basic and acidic residues" evidence="6">
    <location>
        <begin position="78"/>
        <end position="91"/>
    </location>
</feature>
<dbReference type="PROSITE" id="PS51032">
    <property type="entry name" value="AP2_ERF"/>
    <property type="match status" value="1"/>
</dbReference>
<dbReference type="Gene3D" id="3.30.730.10">
    <property type="entry name" value="AP2/ERF domain"/>
    <property type="match status" value="1"/>
</dbReference>
<dbReference type="PANTHER" id="PTHR31190:SF469">
    <property type="entry name" value="ETHYLENE-RESPONSIVE TRANSCRIPTION FACTOR 1B-LIKE"/>
    <property type="match status" value="1"/>
</dbReference>
<accession>A0ABD1PJ40</accession>
<protein>
    <submittedName>
        <fullName evidence="8">Ethylene-responsive transcription factor 1B</fullName>
    </submittedName>
</protein>
<dbReference type="EMBL" id="JBFOLJ010000019">
    <property type="protein sequence ID" value="KAL2463634.1"/>
    <property type="molecule type" value="Genomic_DNA"/>
</dbReference>
<feature type="domain" description="AP2/ERF" evidence="7">
    <location>
        <begin position="68"/>
        <end position="134"/>
    </location>
</feature>
<feature type="compositionally biased region" description="Polar residues" evidence="6">
    <location>
        <begin position="55"/>
        <end position="65"/>
    </location>
</feature>
<evidence type="ECO:0000256" key="4">
    <source>
        <dbReference type="ARBA" id="ARBA00023163"/>
    </source>
</evidence>
<dbReference type="AlphaFoldDB" id="A0ABD1PJ40"/>
<reference evidence="9" key="1">
    <citation type="submission" date="2024-07" db="EMBL/GenBank/DDBJ databases">
        <title>Two chromosome-level genome assemblies of Korean endemic species Abeliophyllum distichum and Forsythia ovata (Oleaceae).</title>
        <authorList>
            <person name="Jang H."/>
        </authorList>
    </citation>
    <scope>NUCLEOTIDE SEQUENCE [LARGE SCALE GENOMIC DNA]</scope>
</reference>
<evidence type="ECO:0000256" key="1">
    <source>
        <dbReference type="ARBA" id="ARBA00004123"/>
    </source>
</evidence>
<evidence type="ECO:0000313" key="9">
    <source>
        <dbReference type="Proteomes" id="UP001604277"/>
    </source>
</evidence>
<dbReference type="InterPro" id="IPR016177">
    <property type="entry name" value="DNA-bd_dom_sf"/>
</dbReference>
<dbReference type="InterPro" id="IPR001471">
    <property type="entry name" value="AP2/ERF_dom"/>
</dbReference>
<keyword evidence="2" id="KW-0805">Transcription regulation</keyword>
<comment type="subcellular location">
    <subcellularLocation>
        <location evidence="1">Nucleus</location>
    </subcellularLocation>
</comment>
<keyword evidence="9" id="KW-1185">Reference proteome</keyword>
<feature type="region of interest" description="Disordered" evidence="6">
    <location>
        <begin position="1"/>
        <end position="24"/>
    </location>
</feature>
<keyword evidence="5" id="KW-0539">Nucleus</keyword>
<name>A0ABD1PJ40_9LAMI</name>
<evidence type="ECO:0000256" key="2">
    <source>
        <dbReference type="ARBA" id="ARBA00023015"/>
    </source>
</evidence>
<dbReference type="GO" id="GO:0003677">
    <property type="term" value="F:DNA binding"/>
    <property type="evidence" value="ECO:0007669"/>
    <property type="project" value="UniProtKB-KW"/>
</dbReference>
<evidence type="ECO:0000313" key="8">
    <source>
        <dbReference type="EMBL" id="KAL2463634.1"/>
    </source>
</evidence>
<dbReference type="GO" id="GO:0005634">
    <property type="term" value="C:nucleus"/>
    <property type="evidence" value="ECO:0007669"/>
    <property type="project" value="UniProtKB-SubCell"/>
</dbReference>
<evidence type="ECO:0000256" key="6">
    <source>
        <dbReference type="SAM" id="MobiDB-lite"/>
    </source>
</evidence>
<dbReference type="SUPFAM" id="SSF54171">
    <property type="entry name" value="DNA-binding domain"/>
    <property type="match status" value="1"/>
</dbReference>
<proteinExistence type="predicted"/>